<dbReference type="RefSeq" id="WP_062418952.1">
    <property type="nucleotide sequence ID" value="NZ_DF967974.1"/>
</dbReference>
<proteinExistence type="predicted"/>
<organism evidence="1 2">
    <name type="scientific">Levilinea saccharolytica</name>
    <dbReference type="NCBI Taxonomy" id="229921"/>
    <lineage>
        <taxon>Bacteria</taxon>
        <taxon>Bacillati</taxon>
        <taxon>Chloroflexota</taxon>
        <taxon>Anaerolineae</taxon>
        <taxon>Anaerolineales</taxon>
        <taxon>Anaerolineaceae</taxon>
        <taxon>Levilinea</taxon>
    </lineage>
</organism>
<keyword evidence="2" id="KW-1185">Reference proteome</keyword>
<dbReference type="STRING" id="229921.ADN01_07560"/>
<gene>
    <name evidence="1" type="ORF">ADN01_07560</name>
</gene>
<sequence length="149" mass="15713">MSTIGPTSLSVIEGLALWRARPFGDALRLDFGAVVADPCCGRLDQTRGSYYIEASAPWHAQTPQNQVWHGSVSDQSAAAALASYLASCSDSDNSVQTAALTAAHTLHIQLASGLTLEIDSAAVPGEEAWRLASGEPYTRPLIFTLDLPG</sequence>
<reference evidence="1 2" key="1">
    <citation type="submission" date="2015-07" db="EMBL/GenBank/DDBJ databases">
        <title>Genome sequence of Levilinea saccharolytica DSM 16555.</title>
        <authorList>
            <person name="Hemp J."/>
            <person name="Ward L.M."/>
            <person name="Pace L.A."/>
            <person name="Fischer W.W."/>
        </authorList>
    </citation>
    <scope>NUCLEOTIDE SEQUENCE [LARGE SCALE GENOMIC DNA]</scope>
    <source>
        <strain evidence="1 2">KIBI-1</strain>
    </source>
</reference>
<comment type="caution">
    <text evidence="1">The sequence shown here is derived from an EMBL/GenBank/DDBJ whole genome shotgun (WGS) entry which is preliminary data.</text>
</comment>
<protein>
    <submittedName>
        <fullName evidence="1">Uncharacterized protein</fullName>
    </submittedName>
</protein>
<dbReference type="Proteomes" id="UP000050501">
    <property type="component" value="Unassembled WGS sequence"/>
</dbReference>
<dbReference type="AlphaFoldDB" id="A0A0P6XTF9"/>
<evidence type="ECO:0000313" key="2">
    <source>
        <dbReference type="Proteomes" id="UP000050501"/>
    </source>
</evidence>
<dbReference type="EMBL" id="LGCM01000029">
    <property type="protein sequence ID" value="KPL83564.1"/>
    <property type="molecule type" value="Genomic_DNA"/>
</dbReference>
<evidence type="ECO:0000313" key="1">
    <source>
        <dbReference type="EMBL" id="KPL83564.1"/>
    </source>
</evidence>
<name>A0A0P6XTF9_9CHLR</name>
<accession>A0A0P6XTF9</accession>